<reference evidence="2" key="1">
    <citation type="journal article" date="2022" name="New Phytol.">
        <title>Phylogenomic structure and speciation in an emerging model: the Sphagnum magellanicum complex (Bryophyta).</title>
        <authorList>
            <person name="Shaw A.J."/>
            <person name="Piatkowski B."/>
            <person name="Duffy A.M."/>
            <person name="Aguero B."/>
            <person name="Imwattana K."/>
            <person name="Nieto-Lugilde M."/>
            <person name="Healey A."/>
            <person name="Weston D.J."/>
            <person name="Patel M.N."/>
            <person name="Schmutz J."/>
            <person name="Grimwood J."/>
            <person name="Yavitt J.B."/>
            <person name="Hassel K."/>
            <person name="Stenoien H.K."/>
            <person name="Flatberg K.I."/>
            <person name="Bickford C.P."/>
            <person name="Hicks K.A."/>
        </authorList>
    </citation>
    <scope>NUCLEOTIDE SEQUENCE [LARGE SCALE GENOMIC DNA]</scope>
</reference>
<dbReference type="EMBL" id="CM038913">
    <property type="protein sequence ID" value="KAH9556219.1"/>
    <property type="molecule type" value="Genomic_DNA"/>
</dbReference>
<dbReference type="Proteomes" id="UP000828922">
    <property type="component" value="Linkage Group LG07"/>
</dbReference>
<proteinExistence type="predicted"/>
<evidence type="ECO:0000313" key="1">
    <source>
        <dbReference type="EMBL" id="KAH9556219.1"/>
    </source>
</evidence>
<accession>A0ACB8HJ20</accession>
<gene>
    <name evidence="1" type="ORF">CY35_07G015100</name>
</gene>
<organism evidence="1 2">
    <name type="scientific">Sphagnum magellanicum</name>
    <dbReference type="NCBI Taxonomy" id="128215"/>
    <lineage>
        <taxon>Eukaryota</taxon>
        <taxon>Viridiplantae</taxon>
        <taxon>Streptophyta</taxon>
        <taxon>Embryophyta</taxon>
        <taxon>Bryophyta</taxon>
        <taxon>Sphagnophytina</taxon>
        <taxon>Sphagnopsida</taxon>
        <taxon>Sphagnales</taxon>
        <taxon>Sphagnaceae</taxon>
        <taxon>Sphagnum</taxon>
    </lineage>
</organism>
<comment type="caution">
    <text evidence="1">The sequence shown here is derived from an EMBL/GenBank/DDBJ whole genome shotgun (WGS) entry which is preliminary data.</text>
</comment>
<evidence type="ECO:0000313" key="2">
    <source>
        <dbReference type="Proteomes" id="UP000828922"/>
    </source>
</evidence>
<protein>
    <submittedName>
        <fullName evidence="1">Uncharacterized protein</fullName>
    </submittedName>
</protein>
<keyword evidence="2" id="KW-1185">Reference proteome</keyword>
<sequence>MEPCSSSSLPHVKHAGLAPPPDQGHALLQYTKFRGHDIAAGVEILVGAPGSTVSSTSSRKRPNDEELVEQITSGESCTLVDEPAGGTRLTAAGFIATSPMNPQLSKLVGAGLETFESGAGSSCINGFGRKFFDDQSTAVTTAALLYGAKMASLQQGGQLQYTNNSCNSQTAAAAARLDISDSASDLHLSPLVIRGNKIRRTSTTRHGTATDPQSIAARTRREKFSDRIRILQTLVPNGERLDTVSTLGQTLEYVRFLQHQVWEFYNGGGSNPAAVDAHDDDHERPEAAAASAAANQSSKNIMSEKWKQFKEHIIAAQIVA</sequence>
<name>A0ACB8HJ20_9BRYO</name>